<dbReference type="InterPro" id="IPR013118">
    <property type="entry name" value="Mannitol_DH_C"/>
</dbReference>
<feature type="domain" description="Mannitol dehydrogenase N-terminal" evidence="3">
    <location>
        <begin position="19"/>
        <end position="290"/>
    </location>
</feature>
<evidence type="ECO:0000256" key="2">
    <source>
        <dbReference type="ARBA" id="ARBA00048615"/>
    </source>
</evidence>
<dbReference type="SUPFAM" id="SSF51735">
    <property type="entry name" value="NAD(P)-binding Rossmann-fold domains"/>
    <property type="match status" value="1"/>
</dbReference>
<dbReference type="EMBL" id="JAAMFM010000003">
    <property type="protein sequence ID" value="NVM94100.1"/>
    <property type="molecule type" value="Genomic_DNA"/>
</dbReference>
<dbReference type="GO" id="GO:0008926">
    <property type="term" value="F:mannitol-1-phosphate 5-dehydrogenase activity"/>
    <property type="evidence" value="ECO:0007669"/>
    <property type="project" value="UniProtKB-EC"/>
</dbReference>
<evidence type="ECO:0000313" key="5">
    <source>
        <dbReference type="EMBL" id="NVM94100.1"/>
    </source>
</evidence>
<dbReference type="Pfam" id="PF08125">
    <property type="entry name" value="Mannitol_dh_C"/>
    <property type="match status" value="1"/>
</dbReference>
<gene>
    <name evidence="5" type="ORF">G6034_04085</name>
</gene>
<dbReference type="AlphaFoldDB" id="A0A7Y7IER7"/>
<keyword evidence="1" id="KW-0560">Oxidoreductase</keyword>
<dbReference type="Proteomes" id="UP000543556">
    <property type="component" value="Unassembled WGS sequence"/>
</dbReference>
<organism evidence="5 6">
    <name type="scientific">Arthrobacter wenxiniae</name>
    <dbReference type="NCBI Taxonomy" id="2713570"/>
    <lineage>
        <taxon>Bacteria</taxon>
        <taxon>Bacillati</taxon>
        <taxon>Actinomycetota</taxon>
        <taxon>Actinomycetes</taxon>
        <taxon>Micrococcales</taxon>
        <taxon>Micrococcaceae</taxon>
        <taxon>Arthrobacter</taxon>
    </lineage>
</organism>
<evidence type="ECO:0000256" key="1">
    <source>
        <dbReference type="ARBA" id="ARBA00023002"/>
    </source>
</evidence>
<dbReference type="Gene3D" id="3.40.50.720">
    <property type="entry name" value="NAD(P)-binding Rossmann-like Domain"/>
    <property type="match status" value="1"/>
</dbReference>
<dbReference type="Gene3D" id="1.10.1040.10">
    <property type="entry name" value="N-(1-d-carboxylethyl)-l-norvaline Dehydrogenase, domain 2"/>
    <property type="match status" value="1"/>
</dbReference>
<proteinExistence type="predicted"/>
<dbReference type="InterPro" id="IPR050988">
    <property type="entry name" value="Mannitol_DH/Oxidoreductase"/>
</dbReference>
<dbReference type="SUPFAM" id="SSF48179">
    <property type="entry name" value="6-phosphogluconate dehydrogenase C-terminal domain-like"/>
    <property type="match status" value="1"/>
</dbReference>
<reference evidence="5 6" key="1">
    <citation type="submission" date="2020-02" db="EMBL/GenBank/DDBJ databases">
        <title>Genome sequence of strain AETb3-4.</title>
        <authorList>
            <person name="Gao J."/>
            <person name="Zhang X."/>
        </authorList>
    </citation>
    <scope>NUCLEOTIDE SEQUENCE [LARGE SCALE GENOMIC DNA]</scope>
    <source>
        <strain evidence="5 6">AETb3-4</strain>
    </source>
</reference>
<accession>A0A7Y7IER7</accession>
<keyword evidence="6" id="KW-1185">Reference proteome</keyword>
<dbReference type="PANTHER" id="PTHR43362:SF1">
    <property type="entry name" value="MANNITOL DEHYDROGENASE 2-RELATED"/>
    <property type="match status" value="1"/>
</dbReference>
<comment type="caution">
    <text evidence="5">The sequence shown here is derived from an EMBL/GenBank/DDBJ whole genome shotgun (WGS) entry which is preliminary data.</text>
</comment>
<dbReference type="InterPro" id="IPR008927">
    <property type="entry name" value="6-PGluconate_DH-like_C_sf"/>
</dbReference>
<dbReference type="PANTHER" id="PTHR43362">
    <property type="entry name" value="MANNITOL DEHYDROGENASE DSF1-RELATED"/>
    <property type="match status" value="1"/>
</dbReference>
<dbReference type="InterPro" id="IPR013328">
    <property type="entry name" value="6PGD_dom2"/>
</dbReference>
<evidence type="ECO:0000259" key="3">
    <source>
        <dbReference type="Pfam" id="PF01232"/>
    </source>
</evidence>
<dbReference type="Pfam" id="PF01232">
    <property type="entry name" value="Mannitol_dh"/>
    <property type="match status" value="1"/>
</dbReference>
<name>A0A7Y7IER7_9MICC</name>
<dbReference type="InterPro" id="IPR013131">
    <property type="entry name" value="Mannitol_DH_N"/>
</dbReference>
<feature type="domain" description="Mannitol dehydrogenase C-terminal" evidence="4">
    <location>
        <begin position="300"/>
        <end position="461"/>
    </location>
</feature>
<evidence type="ECO:0000259" key="4">
    <source>
        <dbReference type="Pfam" id="PF08125"/>
    </source>
</evidence>
<evidence type="ECO:0000313" key="6">
    <source>
        <dbReference type="Proteomes" id="UP000543556"/>
    </source>
</evidence>
<sequence length="490" mass="49810">MTAPLNRSTVKTAPAAPVRIVHLGLGAFHRAHQAWYTQHASDGAQWGIAAFTGRRPDAATALAAQDGLYTLIERGGDGDTFELMTSIVEAHDGADVGALCGLVAAPTTALITLTITEAAYNLAADGTLDVANPAVQADIDLLRSALAACPAADDAGHAPPASSAPDAGGPARGAATAAGRLVQALAARRRAGSGPIAVVSCDNLANNASAARAAIGGLADAVDAGLGGWIAGNVSFVGTSIDRITPRTTDAEIALVEAECGFADSSPVVTEPFSDWVLCGDFPAGRPDWASAGAVFVDEIEDFENRKLWLLNGAHSLMAYAGQLRGHATVAQALADPACFGWITEFWDEAERNLPAEGLGVPAYRAALLERFGNARIAHHLAQIAMDGSNKLRMRAVPVLKAELAAGRTGDGAARLIAAWVAFLRRAHASGAPIADSAAAELQAALALPAGEALRALLLVLDAQLAGDDTAVAAVSGLAAGFAAGLARSA</sequence>
<protein>
    <submittedName>
        <fullName evidence="5">Mannitol dehydrogenase family protein</fullName>
    </submittedName>
</protein>
<dbReference type="InterPro" id="IPR036291">
    <property type="entry name" value="NAD(P)-bd_dom_sf"/>
</dbReference>
<comment type="catalytic activity">
    <reaction evidence="2">
        <text>D-mannitol 1-phosphate + NAD(+) = beta-D-fructose 6-phosphate + NADH + H(+)</text>
        <dbReference type="Rhea" id="RHEA:19661"/>
        <dbReference type="ChEBI" id="CHEBI:15378"/>
        <dbReference type="ChEBI" id="CHEBI:57540"/>
        <dbReference type="ChEBI" id="CHEBI:57634"/>
        <dbReference type="ChEBI" id="CHEBI:57945"/>
        <dbReference type="ChEBI" id="CHEBI:61381"/>
        <dbReference type="EC" id="1.1.1.17"/>
    </reaction>
</comment>